<reference evidence="1 2" key="1">
    <citation type="journal article" date="2018" name="Sci. Rep.">
        <title>Genomic signatures of local adaptation to the degree of environmental predictability in rotifers.</title>
        <authorList>
            <person name="Franch-Gras L."/>
            <person name="Hahn C."/>
            <person name="Garcia-Roger E.M."/>
            <person name="Carmona M.J."/>
            <person name="Serra M."/>
            <person name="Gomez A."/>
        </authorList>
    </citation>
    <scope>NUCLEOTIDE SEQUENCE [LARGE SCALE GENOMIC DNA]</scope>
    <source>
        <strain evidence="1">HYR1</strain>
    </source>
</reference>
<evidence type="ECO:0000313" key="1">
    <source>
        <dbReference type="EMBL" id="RNA42201.1"/>
    </source>
</evidence>
<evidence type="ECO:0000313" key="2">
    <source>
        <dbReference type="Proteomes" id="UP000276133"/>
    </source>
</evidence>
<proteinExistence type="predicted"/>
<gene>
    <name evidence="1" type="ORF">BpHYR1_049625</name>
</gene>
<organism evidence="1 2">
    <name type="scientific">Brachionus plicatilis</name>
    <name type="common">Marine rotifer</name>
    <name type="synonym">Brachionus muelleri</name>
    <dbReference type="NCBI Taxonomy" id="10195"/>
    <lineage>
        <taxon>Eukaryota</taxon>
        <taxon>Metazoa</taxon>
        <taxon>Spiralia</taxon>
        <taxon>Gnathifera</taxon>
        <taxon>Rotifera</taxon>
        <taxon>Eurotatoria</taxon>
        <taxon>Monogononta</taxon>
        <taxon>Pseudotrocha</taxon>
        <taxon>Ploima</taxon>
        <taxon>Brachionidae</taxon>
        <taxon>Brachionus</taxon>
    </lineage>
</organism>
<dbReference type="Proteomes" id="UP000276133">
    <property type="component" value="Unassembled WGS sequence"/>
</dbReference>
<keyword evidence="2" id="KW-1185">Reference proteome</keyword>
<sequence length="89" mass="10442">MREAVVSNFSINPYFVQNSDFKFAIFKNLYNLLLTTGHLAEKQHFAHLVFMLHLSKSDIDTREEWSNFLQSFITINLVENKNGELMNMV</sequence>
<dbReference type="AlphaFoldDB" id="A0A3M7T2E7"/>
<dbReference type="EMBL" id="REGN01000402">
    <property type="protein sequence ID" value="RNA42201.1"/>
    <property type="molecule type" value="Genomic_DNA"/>
</dbReference>
<protein>
    <submittedName>
        <fullName evidence="1">Uncharacterized protein</fullName>
    </submittedName>
</protein>
<accession>A0A3M7T2E7</accession>
<name>A0A3M7T2E7_BRAPC</name>
<comment type="caution">
    <text evidence="1">The sequence shown here is derived from an EMBL/GenBank/DDBJ whole genome shotgun (WGS) entry which is preliminary data.</text>
</comment>